<dbReference type="InterPro" id="IPR003029">
    <property type="entry name" value="S1_domain"/>
</dbReference>
<dbReference type="SMART" id="SM00316">
    <property type="entry name" value="S1"/>
    <property type="match status" value="2"/>
</dbReference>
<organism evidence="2">
    <name type="scientific">Chlamydomonas leiostraca</name>
    <dbReference type="NCBI Taxonomy" id="1034604"/>
    <lineage>
        <taxon>Eukaryota</taxon>
        <taxon>Viridiplantae</taxon>
        <taxon>Chlorophyta</taxon>
        <taxon>core chlorophytes</taxon>
        <taxon>Chlorophyceae</taxon>
        <taxon>CS clade</taxon>
        <taxon>Chlamydomonadales</taxon>
        <taxon>Chlamydomonadaceae</taxon>
        <taxon>Chlamydomonas</taxon>
    </lineage>
</organism>
<dbReference type="EMBL" id="HBFB01009617">
    <property type="protein sequence ID" value="CAD8672804.1"/>
    <property type="molecule type" value="Transcribed_RNA"/>
</dbReference>
<protein>
    <recommendedName>
        <fullName evidence="1">S1 motif domain-containing protein</fullName>
    </recommendedName>
</protein>
<dbReference type="AlphaFoldDB" id="A0A7S0WM50"/>
<dbReference type="Gene3D" id="2.40.50.140">
    <property type="entry name" value="Nucleic acid-binding proteins"/>
    <property type="match status" value="2"/>
</dbReference>
<gene>
    <name evidence="2" type="ORF">CLEI1391_LOCUS5464</name>
</gene>
<dbReference type="GO" id="GO:0043489">
    <property type="term" value="P:RNA stabilization"/>
    <property type="evidence" value="ECO:0007669"/>
    <property type="project" value="TreeGrafter"/>
</dbReference>
<evidence type="ECO:0000313" key="2">
    <source>
        <dbReference type="EMBL" id="CAD8672804.1"/>
    </source>
</evidence>
<dbReference type="PANTHER" id="PTHR15838">
    <property type="entry name" value="NUCLEOLAR PROTEIN OF 40 KDA"/>
    <property type="match status" value="1"/>
</dbReference>
<dbReference type="PANTHER" id="PTHR15838:SF3">
    <property type="entry name" value="PROTEIN PIGMENT DEFECTIVE 338, CHLOROPLASTIC"/>
    <property type="match status" value="1"/>
</dbReference>
<name>A0A7S0WM50_9CHLO</name>
<dbReference type="PROSITE" id="PS50126">
    <property type="entry name" value="S1"/>
    <property type="match status" value="2"/>
</dbReference>
<reference evidence="2" key="1">
    <citation type="submission" date="2021-01" db="EMBL/GenBank/DDBJ databases">
        <authorList>
            <person name="Corre E."/>
            <person name="Pelletier E."/>
            <person name="Niang G."/>
            <person name="Scheremetjew M."/>
            <person name="Finn R."/>
            <person name="Kale V."/>
            <person name="Holt S."/>
            <person name="Cochrane G."/>
            <person name="Meng A."/>
            <person name="Brown T."/>
            <person name="Cohen L."/>
        </authorList>
    </citation>
    <scope>NUCLEOTIDE SEQUENCE</scope>
    <source>
        <strain evidence="2">SAG 11-49</strain>
    </source>
</reference>
<dbReference type="InterPro" id="IPR012340">
    <property type="entry name" value="NA-bd_OB-fold"/>
</dbReference>
<feature type="domain" description="S1 motif" evidence="1">
    <location>
        <begin position="90"/>
        <end position="162"/>
    </location>
</feature>
<proteinExistence type="predicted"/>
<evidence type="ECO:0000259" key="1">
    <source>
        <dbReference type="PROSITE" id="PS50126"/>
    </source>
</evidence>
<feature type="domain" description="S1 motif" evidence="1">
    <location>
        <begin position="211"/>
        <end position="282"/>
    </location>
</feature>
<sequence length="325" mass="34499">MRTMNSNQLAPQSRFQKTSVCLVQRRVFSSRQGVPRINRQALESARSCPTTYVSTLGFSCRGLVACHAAAESTEQVAASSKESKVSVVDGEVVEAVVTEVTPKTLELVLPGKKNAPAFLHISHVSGVEGVNAFPSAFAPGSTIKAMVCKAERARGRIHVSLKIMEKIVPGLNSGDFAKDPAAAMALVPAPGTLLDRPKNANNANLIGLKPHQLVEGVVVGYRPQGVVVEIDVDGQKGTALLVKANITHGKFQGFENVLPKGESVRAVVTKVGDTGKVSLGTKQLESEPGEMLVNRQQVFQQAEQRAEAWRAKMAAEAAGATSQQA</sequence>
<dbReference type="GO" id="GO:0003723">
    <property type="term" value="F:RNA binding"/>
    <property type="evidence" value="ECO:0007669"/>
    <property type="project" value="TreeGrafter"/>
</dbReference>
<dbReference type="SUPFAM" id="SSF50249">
    <property type="entry name" value="Nucleic acid-binding proteins"/>
    <property type="match status" value="2"/>
</dbReference>
<accession>A0A7S0WM50</accession>